<feature type="compositionally biased region" description="Pro residues" evidence="1">
    <location>
        <begin position="332"/>
        <end position="343"/>
    </location>
</feature>
<evidence type="ECO:0000256" key="2">
    <source>
        <dbReference type="SAM" id="Phobius"/>
    </source>
</evidence>
<reference evidence="4" key="1">
    <citation type="journal article" date="2019" name="Int. J. Syst. Evol. Microbiol.">
        <title>The Global Catalogue of Microorganisms (GCM) 10K type strain sequencing project: providing services to taxonomists for standard genome sequencing and annotation.</title>
        <authorList>
            <consortium name="The Broad Institute Genomics Platform"/>
            <consortium name="The Broad Institute Genome Sequencing Center for Infectious Disease"/>
            <person name="Wu L."/>
            <person name="Ma J."/>
        </authorList>
    </citation>
    <scope>NUCLEOTIDE SEQUENCE [LARGE SCALE GENOMIC DNA]</scope>
    <source>
        <strain evidence="4">JCM 16923</strain>
    </source>
</reference>
<proteinExistence type="predicted"/>
<dbReference type="Proteomes" id="UP001418444">
    <property type="component" value="Unassembled WGS sequence"/>
</dbReference>
<evidence type="ECO:0000313" key="4">
    <source>
        <dbReference type="Proteomes" id="UP001418444"/>
    </source>
</evidence>
<sequence>MTVPTPDRPAWLENFSIPAGAAGAVLALNFGDDGLWAARLDPDLTVTQTVSEPRITPTVLDMRIAGYLRDSEAVSGAADPENFTELLDLCRRARDSLIERDSVLLMGTGRLRLVPVTLDTVMAATVPEVNRAHGLIAELAGREPVAAVFLGPGTDDWPGLWESLTDRGFSMLLPGDPFPPTFAGDDDTTHAFEAVAPEPSSLAWAAAPAAEVPAARTRNPRRSKVILTVAALSIIAVGGVGVAAATLLGDDHPTPSTLSTATADETAEEVADGDTPAAAPPSELRAARATMKRYTPPPSPTATSAPTQTTEAPLGPRPRPTTRPDTRRTLPNPIPGLPPIVIG</sequence>
<evidence type="ECO:0008006" key="5">
    <source>
        <dbReference type="Google" id="ProtNLM"/>
    </source>
</evidence>
<keyword evidence="2" id="KW-0812">Transmembrane</keyword>
<accession>A0ABP7NTT4</accession>
<name>A0ABP7NTT4_9ACTN</name>
<dbReference type="EMBL" id="BAAAZW010000003">
    <property type="protein sequence ID" value="GAA3953993.1"/>
    <property type="molecule type" value="Genomic_DNA"/>
</dbReference>
<organism evidence="3 4">
    <name type="scientific">Gordonia caeni</name>
    <dbReference type="NCBI Taxonomy" id="1007097"/>
    <lineage>
        <taxon>Bacteria</taxon>
        <taxon>Bacillati</taxon>
        <taxon>Actinomycetota</taxon>
        <taxon>Actinomycetes</taxon>
        <taxon>Mycobacteriales</taxon>
        <taxon>Gordoniaceae</taxon>
        <taxon>Gordonia</taxon>
    </lineage>
</organism>
<feature type="compositionally biased region" description="Low complexity" evidence="1">
    <location>
        <begin position="301"/>
        <end position="313"/>
    </location>
</feature>
<keyword evidence="2" id="KW-0472">Membrane</keyword>
<feature type="region of interest" description="Disordered" evidence="1">
    <location>
        <begin position="248"/>
        <end position="343"/>
    </location>
</feature>
<evidence type="ECO:0000313" key="3">
    <source>
        <dbReference type="EMBL" id="GAA3953993.1"/>
    </source>
</evidence>
<comment type="caution">
    <text evidence="3">The sequence shown here is derived from an EMBL/GenBank/DDBJ whole genome shotgun (WGS) entry which is preliminary data.</text>
</comment>
<dbReference type="RefSeq" id="WP_344781348.1">
    <property type="nucleotide sequence ID" value="NZ_BAAAZW010000003.1"/>
</dbReference>
<keyword evidence="2" id="KW-1133">Transmembrane helix</keyword>
<gene>
    <name evidence="3" type="ORF">GCM10022231_10390</name>
</gene>
<evidence type="ECO:0000256" key="1">
    <source>
        <dbReference type="SAM" id="MobiDB-lite"/>
    </source>
</evidence>
<keyword evidence="4" id="KW-1185">Reference proteome</keyword>
<feature type="transmembrane region" description="Helical" evidence="2">
    <location>
        <begin position="225"/>
        <end position="248"/>
    </location>
</feature>
<protein>
    <recommendedName>
        <fullName evidence="5">Molecular chaperone</fullName>
    </recommendedName>
</protein>